<evidence type="ECO:0000256" key="2">
    <source>
        <dbReference type="SAM" id="Phobius"/>
    </source>
</evidence>
<keyword evidence="4" id="KW-1185">Reference proteome</keyword>
<proteinExistence type="predicted"/>
<dbReference type="Proteomes" id="UP001271007">
    <property type="component" value="Unassembled WGS sequence"/>
</dbReference>
<evidence type="ECO:0000313" key="4">
    <source>
        <dbReference type="Proteomes" id="UP001271007"/>
    </source>
</evidence>
<evidence type="ECO:0000313" key="3">
    <source>
        <dbReference type="EMBL" id="KAK3054369.1"/>
    </source>
</evidence>
<feature type="transmembrane region" description="Helical" evidence="2">
    <location>
        <begin position="42"/>
        <end position="64"/>
    </location>
</feature>
<accession>A0AAJ0DI41</accession>
<keyword evidence="2" id="KW-0812">Transmembrane</keyword>
<dbReference type="Pfam" id="PF12273">
    <property type="entry name" value="RCR"/>
    <property type="match status" value="1"/>
</dbReference>
<reference evidence="3" key="1">
    <citation type="submission" date="2023-04" db="EMBL/GenBank/DDBJ databases">
        <title>Black Yeasts Isolated from many extreme environments.</title>
        <authorList>
            <person name="Coleine C."/>
            <person name="Stajich J.E."/>
            <person name="Selbmann L."/>
        </authorList>
    </citation>
    <scope>NUCLEOTIDE SEQUENCE</scope>
    <source>
        <strain evidence="3">CCFEE 5312</strain>
    </source>
</reference>
<protein>
    <submittedName>
        <fullName evidence="3">Uncharacterized protein</fullName>
    </submittedName>
</protein>
<keyword evidence="2" id="KW-0472">Membrane</keyword>
<feature type="region of interest" description="Disordered" evidence="1">
    <location>
        <begin position="101"/>
        <end position="162"/>
    </location>
</feature>
<dbReference type="EMBL" id="JAWDJX010000012">
    <property type="protein sequence ID" value="KAK3054369.1"/>
    <property type="molecule type" value="Genomic_DNA"/>
</dbReference>
<organism evidence="3 4">
    <name type="scientific">Extremus antarcticus</name>
    <dbReference type="NCBI Taxonomy" id="702011"/>
    <lineage>
        <taxon>Eukaryota</taxon>
        <taxon>Fungi</taxon>
        <taxon>Dikarya</taxon>
        <taxon>Ascomycota</taxon>
        <taxon>Pezizomycotina</taxon>
        <taxon>Dothideomycetes</taxon>
        <taxon>Dothideomycetidae</taxon>
        <taxon>Mycosphaerellales</taxon>
        <taxon>Extremaceae</taxon>
        <taxon>Extremus</taxon>
    </lineage>
</organism>
<feature type="compositionally biased region" description="Pro residues" evidence="1">
    <location>
        <begin position="111"/>
        <end position="129"/>
    </location>
</feature>
<sequence length="162" mass="18162">MAANMQKRQLDNSNNENTGYGYNGYNGYDDDDNWWWTPTGMAVRYSIVAILFAALLASFVGGYYHAQSRVRKGLPPLAYHRWMVRRSYYYPPQQQQQYAYPQQNSYGMEGYPPPPPAYDRAEVPPPVYQPPQGASKAMADQNWRGAGEGSGNAGPAALRPAV</sequence>
<gene>
    <name evidence="3" type="ORF">LTR09_004637</name>
</gene>
<comment type="caution">
    <text evidence="3">The sequence shown here is derived from an EMBL/GenBank/DDBJ whole genome shotgun (WGS) entry which is preliminary data.</text>
</comment>
<keyword evidence="2" id="KW-1133">Transmembrane helix</keyword>
<dbReference type="InterPro" id="IPR020999">
    <property type="entry name" value="Chitin_synth_reg_RCR"/>
</dbReference>
<name>A0AAJ0DI41_9PEZI</name>
<dbReference type="AlphaFoldDB" id="A0AAJ0DI41"/>
<evidence type="ECO:0000256" key="1">
    <source>
        <dbReference type="SAM" id="MobiDB-lite"/>
    </source>
</evidence>